<protein>
    <submittedName>
        <fullName evidence="2">Uncharacterized protein</fullName>
    </submittedName>
</protein>
<dbReference type="Proteomes" id="UP001189429">
    <property type="component" value="Unassembled WGS sequence"/>
</dbReference>
<organism evidence="2 3">
    <name type="scientific">Prorocentrum cordatum</name>
    <dbReference type="NCBI Taxonomy" id="2364126"/>
    <lineage>
        <taxon>Eukaryota</taxon>
        <taxon>Sar</taxon>
        <taxon>Alveolata</taxon>
        <taxon>Dinophyceae</taxon>
        <taxon>Prorocentrales</taxon>
        <taxon>Prorocentraceae</taxon>
        <taxon>Prorocentrum</taxon>
    </lineage>
</organism>
<comment type="caution">
    <text evidence="2">The sequence shown here is derived from an EMBL/GenBank/DDBJ whole genome shotgun (WGS) entry which is preliminary data.</text>
</comment>
<proteinExistence type="predicted"/>
<evidence type="ECO:0000313" key="2">
    <source>
        <dbReference type="EMBL" id="CAK0823648.1"/>
    </source>
</evidence>
<evidence type="ECO:0000256" key="1">
    <source>
        <dbReference type="SAM" id="MobiDB-lite"/>
    </source>
</evidence>
<feature type="non-terminal residue" evidence="2">
    <location>
        <position position="54"/>
    </location>
</feature>
<evidence type="ECO:0000313" key="3">
    <source>
        <dbReference type="Proteomes" id="UP001189429"/>
    </source>
</evidence>
<keyword evidence="3" id="KW-1185">Reference proteome</keyword>
<reference evidence="2" key="1">
    <citation type="submission" date="2023-10" db="EMBL/GenBank/DDBJ databases">
        <authorList>
            <person name="Chen Y."/>
            <person name="Shah S."/>
            <person name="Dougan E. K."/>
            <person name="Thang M."/>
            <person name="Chan C."/>
        </authorList>
    </citation>
    <scope>NUCLEOTIDE SEQUENCE [LARGE SCALE GENOMIC DNA]</scope>
</reference>
<sequence length="54" mass="5369">PAGGRTAQTGRASTGVPAAATRLARRPLPPRAAPRTTRGCCSTSCSCAWAGQSA</sequence>
<feature type="non-terminal residue" evidence="2">
    <location>
        <position position="1"/>
    </location>
</feature>
<feature type="region of interest" description="Disordered" evidence="1">
    <location>
        <begin position="1"/>
        <end position="45"/>
    </location>
</feature>
<feature type="compositionally biased region" description="Low complexity" evidence="1">
    <location>
        <begin position="33"/>
        <end position="45"/>
    </location>
</feature>
<feature type="compositionally biased region" description="Polar residues" evidence="1">
    <location>
        <begin position="1"/>
        <end position="12"/>
    </location>
</feature>
<gene>
    <name evidence="2" type="ORF">PCOR1329_LOCUS24291</name>
</gene>
<accession>A0ABN9RWZ7</accession>
<dbReference type="EMBL" id="CAUYUJ010008337">
    <property type="protein sequence ID" value="CAK0823648.1"/>
    <property type="molecule type" value="Genomic_DNA"/>
</dbReference>
<name>A0ABN9RWZ7_9DINO</name>